<gene>
    <name evidence="1" type="ORF">PHET_00195</name>
</gene>
<protein>
    <submittedName>
        <fullName evidence="1">Uncharacterized protein</fullName>
    </submittedName>
</protein>
<reference evidence="1" key="1">
    <citation type="submission" date="2019-05" db="EMBL/GenBank/DDBJ databases">
        <title>Annotation for the trematode Paragonimus heterotremus.</title>
        <authorList>
            <person name="Choi Y.-J."/>
        </authorList>
    </citation>
    <scope>NUCLEOTIDE SEQUENCE</scope>
    <source>
        <strain evidence="1">LC</strain>
    </source>
</reference>
<comment type="caution">
    <text evidence="1">The sequence shown here is derived from an EMBL/GenBank/DDBJ whole genome shotgun (WGS) entry which is preliminary data.</text>
</comment>
<dbReference type="AlphaFoldDB" id="A0A8J4SU29"/>
<keyword evidence="2" id="KW-1185">Reference proteome</keyword>
<accession>A0A8J4SU29</accession>
<organism evidence="1 2">
    <name type="scientific">Paragonimus heterotremus</name>
    <dbReference type="NCBI Taxonomy" id="100268"/>
    <lineage>
        <taxon>Eukaryota</taxon>
        <taxon>Metazoa</taxon>
        <taxon>Spiralia</taxon>
        <taxon>Lophotrochozoa</taxon>
        <taxon>Platyhelminthes</taxon>
        <taxon>Trematoda</taxon>
        <taxon>Digenea</taxon>
        <taxon>Plagiorchiida</taxon>
        <taxon>Troglotremata</taxon>
        <taxon>Troglotrematidae</taxon>
        <taxon>Paragonimus</taxon>
    </lineage>
</organism>
<sequence length="112" mass="12344">MTKLQLLFLSVSTNDFFEITVYRLVLQGCISVRSRVPDFKDTFADGLCLTVYPPVLSLSEKSSGDNPIQPSCDNIPVRSSELLFGVCSPPYFDKISVVSSERGDTRILSCAT</sequence>
<name>A0A8J4SU29_9TREM</name>
<proteinExistence type="predicted"/>
<evidence type="ECO:0000313" key="2">
    <source>
        <dbReference type="Proteomes" id="UP000748531"/>
    </source>
</evidence>
<dbReference type="Proteomes" id="UP000748531">
    <property type="component" value="Unassembled WGS sequence"/>
</dbReference>
<dbReference type="EMBL" id="LUCH01000045">
    <property type="protein sequence ID" value="KAF5406293.1"/>
    <property type="molecule type" value="Genomic_DNA"/>
</dbReference>
<evidence type="ECO:0000313" key="1">
    <source>
        <dbReference type="EMBL" id="KAF5406293.1"/>
    </source>
</evidence>